<evidence type="ECO:0000313" key="2">
    <source>
        <dbReference type="Proteomes" id="UP000265515"/>
    </source>
</evidence>
<dbReference type="Proteomes" id="UP000265515">
    <property type="component" value="Unassembled WGS sequence"/>
</dbReference>
<dbReference type="Gramene" id="GBG59984">
    <property type="protein sequence ID" value="GBG59984"/>
    <property type="gene ID" value="CBR_g314"/>
</dbReference>
<comment type="caution">
    <text evidence="1">The sequence shown here is derived from an EMBL/GenBank/DDBJ whole genome shotgun (WGS) entry which is preliminary data.</text>
</comment>
<sequence length="128" mass="14520">MTVYFMQLDLADARCGWFLEDRDDKSAINDRGAGLPRALRPRVVKRYAMIMMLFGASQESWRLYGMPSFQAVPRHERLQREGDGGVRAMFGWAGSAKEKLVGKPTLLTRAAPCDLVWLRHTASTDGEW</sequence>
<organism evidence="1 2">
    <name type="scientific">Chara braunii</name>
    <name type="common">Braun's stonewort</name>
    <dbReference type="NCBI Taxonomy" id="69332"/>
    <lineage>
        <taxon>Eukaryota</taxon>
        <taxon>Viridiplantae</taxon>
        <taxon>Streptophyta</taxon>
        <taxon>Charophyceae</taxon>
        <taxon>Charales</taxon>
        <taxon>Characeae</taxon>
        <taxon>Chara</taxon>
    </lineage>
</organism>
<dbReference type="AlphaFoldDB" id="A0A388JQA4"/>
<gene>
    <name evidence="1" type="ORF">CBR_g314</name>
</gene>
<reference evidence="1 2" key="1">
    <citation type="journal article" date="2018" name="Cell">
        <title>The Chara Genome: Secondary Complexity and Implications for Plant Terrestrialization.</title>
        <authorList>
            <person name="Nishiyama T."/>
            <person name="Sakayama H."/>
            <person name="Vries J.D."/>
            <person name="Buschmann H."/>
            <person name="Saint-Marcoux D."/>
            <person name="Ullrich K.K."/>
            <person name="Haas F.B."/>
            <person name="Vanderstraeten L."/>
            <person name="Becker D."/>
            <person name="Lang D."/>
            <person name="Vosolsobe S."/>
            <person name="Rombauts S."/>
            <person name="Wilhelmsson P.K.I."/>
            <person name="Janitza P."/>
            <person name="Kern R."/>
            <person name="Heyl A."/>
            <person name="Rumpler F."/>
            <person name="Villalobos L.I.A.C."/>
            <person name="Clay J.M."/>
            <person name="Skokan R."/>
            <person name="Toyoda A."/>
            <person name="Suzuki Y."/>
            <person name="Kagoshima H."/>
            <person name="Schijlen E."/>
            <person name="Tajeshwar N."/>
            <person name="Catarino B."/>
            <person name="Hetherington A.J."/>
            <person name="Saltykova A."/>
            <person name="Bonnot C."/>
            <person name="Breuninger H."/>
            <person name="Symeonidi A."/>
            <person name="Radhakrishnan G.V."/>
            <person name="Van Nieuwerburgh F."/>
            <person name="Deforce D."/>
            <person name="Chang C."/>
            <person name="Karol K.G."/>
            <person name="Hedrich R."/>
            <person name="Ulvskov P."/>
            <person name="Glockner G."/>
            <person name="Delwiche C.F."/>
            <person name="Petrasek J."/>
            <person name="Van de Peer Y."/>
            <person name="Friml J."/>
            <person name="Beilby M."/>
            <person name="Dolan L."/>
            <person name="Kohara Y."/>
            <person name="Sugano S."/>
            <person name="Fujiyama A."/>
            <person name="Delaux P.-M."/>
            <person name="Quint M."/>
            <person name="TheiBen G."/>
            <person name="Hagemann M."/>
            <person name="Harholt J."/>
            <person name="Dunand C."/>
            <person name="Zachgo S."/>
            <person name="Langdale J."/>
            <person name="Maumus F."/>
            <person name="Straeten D.V.D."/>
            <person name="Gould S.B."/>
            <person name="Rensing S.A."/>
        </authorList>
    </citation>
    <scope>NUCLEOTIDE SEQUENCE [LARGE SCALE GENOMIC DNA]</scope>
    <source>
        <strain evidence="1 2">S276</strain>
    </source>
</reference>
<protein>
    <submittedName>
        <fullName evidence="1">Uncharacterized protein</fullName>
    </submittedName>
</protein>
<evidence type="ECO:0000313" key="1">
    <source>
        <dbReference type="EMBL" id="GBG59984.1"/>
    </source>
</evidence>
<name>A0A388JQA4_CHABU</name>
<accession>A0A388JQA4</accession>
<dbReference type="EMBL" id="BFEA01000008">
    <property type="protein sequence ID" value="GBG59984.1"/>
    <property type="molecule type" value="Genomic_DNA"/>
</dbReference>
<keyword evidence="2" id="KW-1185">Reference proteome</keyword>
<proteinExistence type="predicted"/>